<proteinExistence type="inferred from homology"/>
<keyword evidence="4 9" id="KW-0812">Transmembrane</keyword>
<dbReference type="GO" id="GO:0050906">
    <property type="term" value="P:detection of stimulus involved in sensory perception"/>
    <property type="evidence" value="ECO:0007669"/>
    <property type="project" value="UniProtKB-ARBA"/>
</dbReference>
<evidence type="ECO:0000313" key="12">
    <source>
        <dbReference type="Proteomes" id="UP001233999"/>
    </source>
</evidence>
<dbReference type="Proteomes" id="UP001233999">
    <property type="component" value="Unassembled WGS sequence"/>
</dbReference>
<feature type="domain" description="Ionotropic glutamate receptor C-terminal" evidence="10">
    <location>
        <begin position="235"/>
        <end position="342"/>
    </location>
</feature>
<evidence type="ECO:0000256" key="6">
    <source>
        <dbReference type="ARBA" id="ARBA00023136"/>
    </source>
</evidence>
<evidence type="ECO:0000259" key="10">
    <source>
        <dbReference type="Pfam" id="PF00060"/>
    </source>
</evidence>
<dbReference type="Gene3D" id="3.40.190.10">
    <property type="entry name" value="Periplasmic binding protein-like II"/>
    <property type="match status" value="1"/>
</dbReference>
<keyword evidence="8" id="KW-0325">Glycoprotein</keyword>
<dbReference type="GO" id="GO:0015276">
    <property type="term" value="F:ligand-gated monoatomic ion channel activity"/>
    <property type="evidence" value="ECO:0007669"/>
    <property type="project" value="InterPro"/>
</dbReference>
<evidence type="ECO:0000256" key="8">
    <source>
        <dbReference type="ARBA" id="ARBA00023180"/>
    </source>
</evidence>
<dbReference type="Pfam" id="PF00060">
    <property type="entry name" value="Lig_chan"/>
    <property type="match status" value="1"/>
</dbReference>
<protein>
    <recommendedName>
        <fullName evidence="10">Ionotropic glutamate receptor C-terminal domain-containing protein</fullName>
    </recommendedName>
</protein>
<gene>
    <name evidence="11" type="ORF">L9F63_012967</name>
</gene>
<comment type="subcellular location">
    <subcellularLocation>
        <location evidence="1">Cell membrane</location>
        <topology evidence="1">Multi-pass membrane protein</topology>
    </subcellularLocation>
</comment>
<accession>A0AAD8EN06</accession>
<feature type="transmembrane region" description="Helical" evidence="9">
    <location>
        <begin position="268"/>
        <end position="287"/>
    </location>
</feature>
<evidence type="ECO:0000256" key="7">
    <source>
        <dbReference type="ARBA" id="ARBA00023170"/>
    </source>
</evidence>
<evidence type="ECO:0000256" key="3">
    <source>
        <dbReference type="ARBA" id="ARBA00022475"/>
    </source>
</evidence>
<reference evidence="11" key="1">
    <citation type="journal article" date="2023" name="IScience">
        <title>Live-bearing cockroach genome reveals convergent evolutionary mechanisms linked to viviparity in insects and beyond.</title>
        <authorList>
            <person name="Fouks B."/>
            <person name="Harrison M.C."/>
            <person name="Mikhailova A.A."/>
            <person name="Marchal E."/>
            <person name="English S."/>
            <person name="Carruthers M."/>
            <person name="Jennings E.C."/>
            <person name="Chiamaka E.L."/>
            <person name="Frigard R.A."/>
            <person name="Pippel M."/>
            <person name="Attardo G.M."/>
            <person name="Benoit J.B."/>
            <person name="Bornberg-Bauer E."/>
            <person name="Tobe S.S."/>
        </authorList>
    </citation>
    <scope>NUCLEOTIDE SEQUENCE</scope>
    <source>
        <strain evidence="11">Stay&amp;Tobe</strain>
    </source>
</reference>
<comment type="caution">
    <text evidence="11">The sequence shown here is derived from an EMBL/GenBank/DDBJ whole genome shotgun (WGS) entry which is preliminary data.</text>
</comment>
<dbReference type="EMBL" id="JASPKZ010002310">
    <property type="protein sequence ID" value="KAJ9595844.1"/>
    <property type="molecule type" value="Genomic_DNA"/>
</dbReference>
<organism evidence="11 12">
    <name type="scientific">Diploptera punctata</name>
    <name type="common">Pacific beetle cockroach</name>
    <dbReference type="NCBI Taxonomy" id="6984"/>
    <lineage>
        <taxon>Eukaryota</taxon>
        <taxon>Metazoa</taxon>
        <taxon>Ecdysozoa</taxon>
        <taxon>Arthropoda</taxon>
        <taxon>Hexapoda</taxon>
        <taxon>Insecta</taxon>
        <taxon>Pterygota</taxon>
        <taxon>Neoptera</taxon>
        <taxon>Polyneoptera</taxon>
        <taxon>Dictyoptera</taxon>
        <taxon>Blattodea</taxon>
        <taxon>Blaberoidea</taxon>
        <taxon>Blaberidae</taxon>
        <taxon>Diplopterinae</taxon>
        <taxon>Diploptera</taxon>
    </lineage>
</organism>
<dbReference type="PANTHER" id="PTHR42643:SF30">
    <property type="entry name" value="IONOTROPIC RECEPTOR 40A-RELATED"/>
    <property type="match status" value="1"/>
</dbReference>
<evidence type="ECO:0000313" key="11">
    <source>
        <dbReference type="EMBL" id="KAJ9595844.1"/>
    </source>
</evidence>
<keyword evidence="3" id="KW-1003">Cell membrane</keyword>
<dbReference type="Gene3D" id="1.10.287.70">
    <property type="match status" value="1"/>
</dbReference>
<evidence type="ECO:0000256" key="9">
    <source>
        <dbReference type="SAM" id="Phobius"/>
    </source>
</evidence>
<name>A0AAD8EN06_DIPPU</name>
<keyword evidence="5 9" id="KW-1133">Transmembrane helix</keyword>
<dbReference type="InterPro" id="IPR001320">
    <property type="entry name" value="Iontro_rcpt_C"/>
</dbReference>
<evidence type="ECO:0000256" key="2">
    <source>
        <dbReference type="ARBA" id="ARBA00008685"/>
    </source>
</evidence>
<feature type="transmembrane region" description="Helical" evidence="9">
    <location>
        <begin position="299"/>
        <end position="324"/>
    </location>
</feature>
<evidence type="ECO:0000256" key="5">
    <source>
        <dbReference type="ARBA" id="ARBA00022989"/>
    </source>
</evidence>
<keyword evidence="6 9" id="KW-0472">Membrane</keyword>
<dbReference type="PANTHER" id="PTHR42643">
    <property type="entry name" value="IONOTROPIC RECEPTOR 20A-RELATED"/>
    <property type="match status" value="1"/>
</dbReference>
<dbReference type="GO" id="GO:0005886">
    <property type="term" value="C:plasma membrane"/>
    <property type="evidence" value="ECO:0007669"/>
    <property type="project" value="UniProtKB-SubCell"/>
</dbReference>
<dbReference type="AlphaFoldDB" id="A0AAD8EN06"/>
<dbReference type="SUPFAM" id="SSF53850">
    <property type="entry name" value="Periplasmic binding protein-like II"/>
    <property type="match status" value="1"/>
</dbReference>
<sequence length="485" mass="55457">MKSWNARAHFIVIVSTNTEAPHILALNLLKLLWETANIASVLIITPNEKSTNTINMHDDNIEFNMVNMYTWFPLERNGQDKALLINECLFRNDINCKKFPPEVPEDFMGFPIKVGTIGTEPYVILKSNTTDQYGKKIFEIDGFLVHLVRTVAKKLNASLIFNEPYLDITKDSAMNMLLDLLQKKIDIIAGTLLDLEMTRLYLEPSVRYSYDSVRWIVPCPNSISRAERATKIFSLPLWILMGIVLLLSSLILWCQANYKRSSKSEYNSYKQLCLCFVVTWAALIGISVSKLPNSTQVRIFFIIFVIYSFAMCTVFQAFFTTFLVEPGYEKKIESISEAVQSNISYGETDLTQLSITYTEYTEHTRFGSNTVLCPSYESCAEYVMFNRNIATMVPQHFPSYIASQKGIADESKVVCFLDEILFTFGLSVGFQKGNPLLGVFNKYLTLCIEAGILDGYWSRLKNEVNLRAKPTVWKVKNYLHFQLNN</sequence>
<comment type="similarity">
    <text evidence="2">Belongs to the glutamate-gated ion channel (TC 1.A.10.1) family.</text>
</comment>
<keyword evidence="7" id="KW-0675">Receptor</keyword>
<reference evidence="11" key="2">
    <citation type="submission" date="2023-05" db="EMBL/GenBank/DDBJ databases">
        <authorList>
            <person name="Fouks B."/>
        </authorList>
    </citation>
    <scope>NUCLEOTIDE SEQUENCE</scope>
    <source>
        <strain evidence="11">Stay&amp;Tobe</strain>
        <tissue evidence="11">Testes</tissue>
    </source>
</reference>
<evidence type="ECO:0000256" key="1">
    <source>
        <dbReference type="ARBA" id="ARBA00004651"/>
    </source>
</evidence>
<evidence type="ECO:0000256" key="4">
    <source>
        <dbReference type="ARBA" id="ARBA00022692"/>
    </source>
</evidence>
<feature type="transmembrane region" description="Helical" evidence="9">
    <location>
        <begin position="235"/>
        <end position="256"/>
    </location>
</feature>
<keyword evidence="12" id="KW-1185">Reference proteome</keyword>
<dbReference type="InterPro" id="IPR052192">
    <property type="entry name" value="Insect_Ionotropic_Sensory_Rcpt"/>
</dbReference>